<organism evidence="1 2">
    <name type="scientific">Latimeria chalumnae</name>
    <name type="common">Coelacanth</name>
    <dbReference type="NCBI Taxonomy" id="7897"/>
    <lineage>
        <taxon>Eukaryota</taxon>
        <taxon>Metazoa</taxon>
        <taxon>Chordata</taxon>
        <taxon>Craniata</taxon>
        <taxon>Vertebrata</taxon>
        <taxon>Euteleostomi</taxon>
        <taxon>Coelacanthiformes</taxon>
        <taxon>Coelacanthidae</taxon>
        <taxon>Latimeria</taxon>
    </lineage>
</organism>
<evidence type="ECO:0000313" key="2">
    <source>
        <dbReference type="Proteomes" id="UP000008672"/>
    </source>
</evidence>
<protein>
    <submittedName>
        <fullName evidence="1">Uncharacterized protein</fullName>
    </submittedName>
</protein>
<proteinExistence type="predicted"/>
<keyword evidence="2" id="KW-1185">Reference proteome</keyword>
<reference evidence="1" key="2">
    <citation type="submission" date="2025-08" db="UniProtKB">
        <authorList>
            <consortium name="Ensembl"/>
        </authorList>
    </citation>
    <scope>IDENTIFICATION</scope>
</reference>
<dbReference type="HOGENOM" id="CLU_018205_0_0_1"/>
<evidence type="ECO:0000313" key="1">
    <source>
        <dbReference type="Ensembl" id="ENSLACP00000008026.1"/>
    </source>
</evidence>
<reference evidence="1" key="3">
    <citation type="submission" date="2025-09" db="UniProtKB">
        <authorList>
            <consortium name="Ensembl"/>
        </authorList>
    </citation>
    <scope>IDENTIFICATION</scope>
</reference>
<dbReference type="AlphaFoldDB" id="H3AEF5"/>
<accession>H3AEF5</accession>
<name>H3AEF5_LATCH</name>
<dbReference type="Ensembl" id="ENSLACT00000008092.1">
    <property type="protein sequence ID" value="ENSLACP00000008026.1"/>
    <property type="gene ID" value="ENSLACG00000007103.1"/>
</dbReference>
<sequence length="495" mass="57599">PLFAFWNLAKRLIELNLLFTRSLREKNYLLYVATLKVTVPYFFFDHPNYVRWLSVHIRDLDALPDRCPSVYTEFMQGKFVISLKGIPFTGIPLDQANEFNIKKVKVCDDESLFTINTRQITDTKVTELIRSLESIGQQQYQNFVEEQFVSRNKSVEDPIKHNGLAMFSTPVQAKQATKSKLCLLYSKSDNKLFSRLYIGCEARGAVLDEFFKHENHAFPPALSDVGELRLGTKSGIVQCLVDIVDETVVIPFGHPFADSKVMKGSVLVHMIKTKTGKTFGQYARDDFSEYIRKQFDDDTQQIDIIFDVYKPDSLKNSTREKRGKTSYKSRIEERTPVPKKWQNFLHDSENKEQLFRLLANKMRFWNTWTLMPEITHTFLELLTPSHELNEKHFNLLERFVIFLYEKTSGKIDINKLRKRMFTQKTANMERLPPTKAALREQIKRAHLQSQCWSNSHLPVITQLNPADYEWKLVEGVWCPHWTDLPQASAACCNSC</sequence>
<dbReference type="EMBL" id="AFYH01122555">
    <property type="status" value="NOT_ANNOTATED_CDS"/>
    <property type="molecule type" value="Genomic_DNA"/>
</dbReference>
<dbReference type="Proteomes" id="UP000008672">
    <property type="component" value="Unassembled WGS sequence"/>
</dbReference>
<dbReference type="PANTHER" id="PTHR47018">
    <property type="entry name" value="CXC DOMAIN-CONTAINING PROTEIN-RELATED"/>
    <property type="match status" value="1"/>
</dbReference>
<dbReference type="eggNOG" id="ENOG502QUFX">
    <property type="taxonomic scope" value="Eukaryota"/>
</dbReference>
<dbReference type="GeneTree" id="ENSGT00660000097476"/>
<dbReference type="InParanoid" id="H3AEF5"/>
<reference evidence="2" key="1">
    <citation type="submission" date="2011-08" db="EMBL/GenBank/DDBJ databases">
        <title>The draft genome of Latimeria chalumnae.</title>
        <authorList>
            <person name="Di Palma F."/>
            <person name="Alfoldi J."/>
            <person name="Johnson J."/>
            <person name="Berlin A."/>
            <person name="Gnerre S."/>
            <person name="Jaffe D."/>
            <person name="MacCallum I."/>
            <person name="Young S."/>
            <person name="Walker B.J."/>
            <person name="Lander E."/>
            <person name="Lindblad-Toh K."/>
        </authorList>
    </citation>
    <scope>NUCLEOTIDE SEQUENCE [LARGE SCALE GENOMIC DNA]</scope>
    <source>
        <strain evidence="2">Wild caught</strain>
    </source>
</reference>